<protein>
    <submittedName>
        <fullName evidence="1">Uncharacterized protein</fullName>
    </submittedName>
</protein>
<dbReference type="AlphaFoldDB" id="A0A533Q7K2"/>
<organism evidence="1 2">
    <name type="scientific">Candidatus Jettenia ecosi</name>
    <dbReference type="NCBI Taxonomy" id="2494326"/>
    <lineage>
        <taxon>Bacteria</taxon>
        <taxon>Pseudomonadati</taxon>
        <taxon>Planctomycetota</taxon>
        <taxon>Candidatus Brocadiia</taxon>
        <taxon>Candidatus Brocadiales</taxon>
        <taxon>Candidatus Brocadiaceae</taxon>
        <taxon>Candidatus Jettenia</taxon>
    </lineage>
</organism>
<gene>
    <name evidence="1" type="ORF">JETT_3138</name>
</gene>
<proteinExistence type="predicted"/>
<sequence length="46" mass="5228">MQTVLLVFRPVYFQTEFGMSKVEQNLGTSREAAAKGSLIDFEVIYL</sequence>
<reference evidence="1 2" key="1">
    <citation type="submission" date="2019-04" db="EMBL/GenBank/DDBJ databases">
        <title>Genome of a novel bacterium Candidatus Jettenia ecosi reconstructed from metagenome of an anammox bioreactor.</title>
        <authorList>
            <person name="Mardanov A.V."/>
            <person name="Beletsky A.V."/>
            <person name="Ravin N.V."/>
            <person name="Botchkova E.A."/>
            <person name="Litti Y.V."/>
            <person name="Nozhevnikova A.N."/>
        </authorList>
    </citation>
    <scope>NUCLEOTIDE SEQUENCE [LARGE SCALE GENOMIC DNA]</scope>
    <source>
        <strain evidence="1">J2</strain>
    </source>
</reference>
<evidence type="ECO:0000313" key="1">
    <source>
        <dbReference type="EMBL" id="TLD40602.1"/>
    </source>
</evidence>
<dbReference type="Proteomes" id="UP000319783">
    <property type="component" value="Unassembled WGS sequence"/>
</dbReference>
<comment type="caution">
    <text evidence="1">The sequence shown here is derived from an EMBL/GenBank/DDBJ whole genome shotgun (WGS) entry which is preliminary data.</text>
</comment>
<accession>A0A533Q7K2</accession>
<evidence type="ECO:0000313" key="2">
    <source>
        <dbReference type="Proteomes" id="UP000319783"/>
    </source>
</evidence>
<dbReference type="EMBL" id="SULG01000091">
    <property type="protein sequence ID" value="TLD40602.1"/>
    <property type="molecule type" value="Genomic_DNA"/>
</dbReference>
<name>A0A533Q7K2_9BACT</name>